<feature type="domain" description="Helix-turn-helix" evidence="1">
    <location>
        <begin position="17"/>
        <end position="67"/>
    </location>
</feature>
<gene>
    <name evidence="2" type="ORF">TAE01_29400</name>
</gene>
<dbReference type="EMBL" id="BJYX01000016">
    <property type="protein sequence ID" value="GEO31130.1"/>
    <property type="molecule type" value="Genomic_DNA"/>
</dbReference>
<dbReference type="Pfam" id="PF12728">
    <property type="entry name" value="HTH_17"/>
    <property type="match status" value="1"/>
</dbReference>
<sequence length="70" mass="7939">MKAEQSTDPKPPPLPVLLTSREVATALQVSPATLCRWRQTGHGPRVVWLSPYAPRYRPEDVTKWLERMAA</sequence>
<evidence type="ECO:0000313" key="2">
    <source>
        <dbReference type="EMBL" id="GEO31130.1"/>
    </source>
</evidence>
<dbReference type="Proteomes" id="UP000321534">
    <property type="component" value="Unassembled WGS sequence"/>
</dbReference>
<comment type="caution">
    <text evidence="2">The sequence shown here is derived from an EMBL/GenBank/DDBJ whole genome shotgun (WGS) entry which is preliminary data.</text>
</comment>
<name>A0A512D4F5_9MICO</name>
<dbReference type="InterPro" id="IPR041657">
    <property type="entry name" value="HTH_17"/>
</dbReference>
<dbReference type="InterPro" id="IPR009061">
    <property type="entry name" value="DNA-bd_dom_put_sf"/>
</dbReference>
<protein>
    <recommendedName>
        <fullName evidence="1">Helix-turn-helix domain-containing protein</fullName>
    </recommendedName>
</protein>
<accession>A0A512D4F5</accession>
<organism evidence="2 3">
    <name type="scientific">Terrabacter aerolatus</name>
    <dbReference type="NCBI Taxonomy" id="422442"/>
    <lineage>
        <taxon>Bacteria</taxon>
        <taxon>Bacillati</taxon>
        <taxon>Actinomycetota</taxon>
        <taxon>Actinomycetes</taxon>
        <taxon>Micrococcales</taxon>
        <taxon>Intrasporangiaceae</taxon>
        <taxon>Terrabacter</taxon>
    </lineage>
</organism>
<dbReference type="AlphaFoldDB" id="A0A512D4F5"/>
<evidence type="ECO:0000313" key="3">
    <source>
        <dbReference type="Proteomes" id="UP000321534"/>
    </source>
</evidence>
<dbReference type="OrthoDB" id="4330189at2"/>
<reference evidence="2 3" key="1">
    <citation type="submission" date="2019-07" db="EMBL/GenBank/DDBJ databases">
        <title>Whole genome shotgun sequence of Terrabacter aerolatus NBRC 106305.</title>
        <authorList>
            <person name="Hosoyama A."/>
            <person name="Uohara A."/>
            <person name="Ohji S."/>
            <person name="Ichikawa N."/>
        </authorList>
    </citation>
    <scope>NUCLEOTIDE SEQUENCE [LARGE SCALE GENOMIC DNA]</scope>
    <source>
        <strain evidence="2 3">NBRC 106305</strain>
    </source>
</reference>
<dbReference type="SUPFAM" id="SSF46955">
    <property type="entry name" value="Putative DNA-binding domain"/>
    <property type="match status" value="1"/>
</dbReference>
<keyword evidence="3" id="KW-1185">Reference proteome</keyword>
<proteinExistence type="predicted"/>
<evidence type="ECO:0000259" key="1">
    <source>
        <dbReference type="Pfam" id="PF12728"/>
    </source>
</evidence>